<feature type="transmembrane region" description="Helical" evidence="1">
    <location>
        <begin position="6"/>
        <end position="28"/>
    </location>
</feature>
<dbReference type="InterPro" id="IPR017496">
    <property type="entry name" value="Photo_alph_chp2"/>
</dbReference>
<feature type="transmembrane region" description="Helical" evidence="1">
    <location>
        <begin position="186"/>
        <end position="206"/>
    </location>
</feature>
<dbReference type="NCBIfam" id="TIGR03055">
    <property type="entry name" value="photo_alph_chp2"/>
    <property type="match status" value="1"/>
</dbReference>
<feature type="transmembrane region" description="Helical" evidence="1">
    <location>
        <begin position="218"/>
        <end position="240"/>
    </location>
</feature>
<evidence type="ECO:0000313" key="3">
    <source>
        <dbReference type="Proteomes" id="UP000053455"/>
    </source>
</evidence>
<proteinExistence type="predicted"/>
<feature type="transmembrane region" description="Helical" evidence="1">
    <location>
        <begin position="64"/>
        <end position="89"/>
    </location>
</feature>
<protein>
    <submittedName>
        <fullName evidence="2">Photosynthetic complex assembly protein 2</fullName>
    </submittedName>
</protein>
<keyword evidence="3" id="KW-1185">Reference proteome</keyword>
<keyword evidence="1" id="KW-1133">Transmembrane helix</keyword>
<dbReference type="STRING" id="874156.GCA_001021555_02532"/>
<keyword evidence="1" id="KW-0812">Transmembrane</keyword>
<dbReference type="OrthoDB" id="152369at2"/>
<gene>
    <name evidence="2" type="ORF">AAV99_12245</name>
</gene>
<dbReference type="RefSeq" id="WP_047094362.1">
    <property type="nucleotide sequence ID" value="NZ_LBHU01000004.1"/>
</dbReference>
<sequence length="270" mass="29088">MVSWSGHILPVLATIAIWFIATGLVAWIDNRERRTFPRSLALGGIAGLVGLTAIFLTMGSASLWSAYIAFGGAILVWAWHEIGFLTGAVSGPRRERCDPSVSGWERFRQASATLIHHEITLAVTALLLISITWNEANQIAAMTFTLLYAMRLSTKLNIFYGVPNSATDILPPHLAYMKSYYGPARLGWPLPLSIAAAAGLTIWLGNVAMASPAGSAEAVGASLLFAFAALGTIEHLFLALPFRDGVLWGWALPSARRKKIGRNPITEGDS</sequence>
<accession>A0A0H0XLP2</accession>
<dbReference type="PATRIC" id="fig|874156.12.peg.2519"/>
<dbReference type="Proteomes" id="UP000053455">
    <property type="component" value="Unassembled WGS sequence"/>
</dbReference>
<feature type="transmembrane region" description="Helical" evidence="1">
    <location>
        <begin position="40"/>
        <end position="58"/>
    </location>
</feature>
<dbReference type="EMBL" id="LBHU01000004">
    <property type="protein sequence ID" value="KLI62847.1"/>
    <property type="molecule type" value="Genomic_DNA"/>
</dbReference>
<evidence type="ECO:0000313" key="2">
    <source>
        <dbReference type="EMBL" id="KLI62847.1"/>
    </source>
</evidence>
<dbReference type="Pfam" id="PF12291">
    <property type="entry name" value="DUF3623"/>
    <property type="match status" value="1"/>
</dbReference>
<dbReference type="AlphaFoldDB" id="A0A0H0XLP2"/>
<comment type="caution">
    <text evidence="2">The sequence shown here is derived from an EMBL/GenBank/DDBJ whole genome shotgun (WGS) entry which is preliminary data.</text>
</comment>
<organism evidence="2 3">
    <name type="scientific">Aurantiacibacter marinus</name>
    <dbReference type="NCBI Taxonomy" id="874156"/>
    <lineage>
        <taxon>Bacteria</taxon>
        <taxon>Pseudomonadati</taxon>
        <taxon>Pseudomonadota</taxon>
        <taxon>Alphaproteobacteria</taxon>
        <taxon>Sphingomonadales</taxon>
        <taxon>Erythrobacteraceae</taxon>
        <taxon>Aurantiacibacter</taxon>
    </lineage>
</organism>
<name>A0A0H0XLP2_9SPHN</name>
<evidence type="ECO:0000256" key="1">
    <source>
        <dbReference type="SAM" id="Phobius"/>
    </source>
</evidence>
<keyword evidence="1" id="KW-0472">Membrane</keyword>
<reference evidence="2 3" key="1">
    <citation type="submission" date="2015-04" db="EMBL/GenBank/DDBJ databases">
        <title>The draft genome sequence of Erythrobacter marinus HWDM-33.</title>
        <authorList>
            <person name="Zhuang L."/>
            <person name="Liu Y."/>
            <person name="Shao Z."/>
        </authorList>
    </citation>
    <scope>NUCLEOTIDE SEQUENCE [LARGE SCALE GENOMIC DNA]</scope>
    <source>
        <strain evidence="2 3">HWDM-33</strain>
    </source>
</reference>